<feature type="compositionally biased region" description="Basic and acidic residues" evidence="1">
    <location>
        <begin position="10"/>
        <end position="20"/>
    </location>
</feature>
<feature type="region of interest" description="Disordered" evidence="1">
    <location>
        <begin position="65"/>
        <end position="84"/>
    </location>
</feature>
<feature type="region of interest" description="Disordered" evidence="1">
    <location>
        <begin position="1"/>
        <end position="20"/>
    </location>
</feature>
<keyword evidence="3" id="KW-1185">Reference proteome</keyword>
<dbReference type="GO" id="GO:0003677">
    <property type="term" value="F:DNA binding"/>
    <property type="evidence" value="ECO:0007669"/>
    <property type="project" value="UniProtKB-KW"/>
</dbReference>
<dbReference type="Pfam" id="PF24434">
    <property type="entry name" value="DUF7557"/>
    <property type="match status" value="1"/>
</dbReference>
<sequence>MNAQKNKRIPVSEKTKEKIDRLGNKGETYDELLNKMAECYEKQKLKQELKEQGVSKEAIKQIMKSEKDIEEGKTRSWSEVKEEL</sequence>
<dbReference type="InParanoid" id="A0A1Q6DS98"/>
<dbReference type="AlphaFoldDB" id="A0A1Q6DS98"/>
<keyword evidence="2" id="KW-0238">DNA-binding</keyword>
<protein>
    <submittedName>
        <fullName evidence="2">CopG family DNA-binding protein</fullName>
    </submittedName>
</protein>
<accession>A0A1Q6DS98</accession>
<evidence type="ECO:0000313" key="2">
    <source>
        <dbReference type="EMBL" id="OKY77197.1"/>
    </source>
</evidence>
<gene>
    <name evidence="2" type="ORF">BTN85_1844</name>
</gene>
<evidence type="ECO:0000313" key="3">
    <source>
        <dbReference type="Proteomes" id="UP000185744"/>
    </source>
</evidence>
<dbReference type="EMBL" id="MSDW01000002">
    <property type="protein sequence ID" value="OKY77197.1"/>
    <property type="molecule type" value="Genomic_DNA"/>
</dbReference>
<organism evidence="2 3">
    <name type="scientific">Methanohalarchaeum thermophilum</name>
    <dbReference type="NCBI Taxonomy" id="1903181"/>
    <lineage>
        <taxon>Archaea</taxon>
        <taxon>Methanobacteriati</taxon>
        <taxon>Methanobacteriota</taxon>
        <taxon>Methanonatronarchaeia</taxon>
        <taxon>Methanonatronarchaeales</taxon>
        <taxon>Methanonatronarchaeaceae</taxon>
        <taxon>Candidatus Methanohalarchaeum</taxon>
    </lineage>
</organism>
<comment type="caution">
    <text evidence="2">The sequence shown here is derived from an EMBL/GenBank/DDBJ whole genome shotgun (WGS) entry which is preliminary data.</text>
</comment>
<reference evidence="2" key="1">
    <citation type="submission" date="2016-12" db="EMBL/GenBank/DDBJ databases">
        <title>Discovery of methanogenic haloarchaea.</title>
        <authorList>
            <person name="Sorokin D.Y."/>
            <person name="Makarova K.S."/>
            <person name="Abbas B."/>
            <person name="Ferrer M."/>
            <person name="Golyshin P.N."/>
        </authorList>
    </citation>
    <scope>NUCLEOTIDE SEQUENCE [LARGE SCALE GENOMIC DNA]</scope>
    <source>
        <strain evidence="2">HMET1</strain>
    </source>
</reference>
<proteinExistence type="predicted"/>
<name>A0A1Q6DS98_METT1</name>
<evidence type="ECO:0000256" key="1">
    <source>
        <dbReference type="SAM" id="MobiDB-lite"/>
    </source>
</evidence>
<dbReference type="InterPro" id="IPR055979">
    <property type="entry name" value="DUF7557"/>
</dbReference>
<dbReference type="Proteomes" id="UP000185744">
    <property type="component" value="Unassembled WGS sequence"/>
</dbReference>